<organism evidence="9 10">
    <name type="scientific">Limosilactobacillus fermentum</name>
    <name type="common">Lactobacillus fermentum</name>
    <dbReference type="NCBI Taxonomy" id="1613"/>
    <lineage>
        <taxon>Bacteria</taxon>
        <taxon>Bacillati</taxon>
        <taxon>Bacillota</taxon>
        <taxon>Bacilli</taxon>
        <taxon>Lactobacillales</taxon>
        <taxon>Lactobacillaceae</taxon>
        <taxon>Limosilactobacillus</taxon>
    </lineage>
</organism>
<evidence type="ECO:0000256" key="7">
    <source>
        <dbReference type="ARBA" id="ARBA00023214"/>
    </source>
</evidence>
<comment type="subcellular location">
    <subcellularLocation>
        <location evidence="1">Membrane</location>
        <topology evidence="1">Multi-pass membrane protein</topology>
    </subcellularLocation>
</comment>
<evidence type="ECO:0000256" key="3">
    <source>
        <dbReference type="ARBA" id="ARBA00022692"/>
    </source>
</evidence>
<feature type="transmembrane region" description="Helical" evidence="8">
    <location>
        <begin position="154"/>
        <end position="176"/>
    </location>
</feature>
<dbReference type="Pfam" id="PF00654">
    <property type="entry name" value="Voltage_CLC"/>
    <property type="match status" value="1"/>
</dbReference>
<dbReference type="PANTHER" id="PTHR45711">
    <property type="entry name" value="CHLORIDE CHANNEL PROTEIN"/>
    <property type="match status" value="1"/>
</dbReference>
<feature type="transmembrane region" description="Helical" evidence="8">
    <location>
        <begin position="207"/>
        <end position="232"/>
    </location>
</feature>
<keyword evidence="7" id="KW-0868">Chloride</keyword>
<dbReference type="GO" id="GO:0005886">
    <property type="term" value="C:plasma membrane"/>
    <property type="evidence" value="ECO:0007669"/>
    <property type="project" value="TreeGrafter"/>
</dbReference>
<dbReference type="PANTHER" id="PTHR45711:SF6">
    <property type="entry name" value="CHLORIDE CHANNEL PROTEIN"/>
    <property type="match status" value="1"/>
</dbReference>
<dbReference type="PATRIC" id="fig|1613.112.peg.1880"/>
<dbReference type="PRINTS" id="PR00762">
    <property type="entry name" value="CLCHANNEL"/>
</dbReference>
<reference evidence="9 10" key="1">
    <citation type="submission" date="2016-09" db="EMBL/GenBank/DDBJ databases">
        <title>Genome Sequence of the Lactobacillus fermentum strain NCC2970 (CNCM I-5068).</title>
        <authorList>
            <person name="Barretto C."/>
            <person name="Ngom-Bru C."/>
            <person name="Genevaz A."/>
            <person name="Fournier C."/>
            <person name="Moine D."/>
            <person name="Kassam M."/>
            <person name="Iltis A."/>
            <person name="Sagory-Zalkind P."/>
            <person name="Faucherand G."/>
            <person name="Descombes P."/>
            <person name="Duboux S."/>
        </authorList>
    </citation>
    <scope>NUCLEOTIDE SEQUENCE [LARGE SCALE GENOMIC DNA]</scope>
    <source>
        <strain evidence="9 10">NCC2970</strain>
    </source>
</reference>
<proteinExistence type="predicted"/>
<feature type="transmembrane region" description="Helical" evidence="8">
    <location>
        <begin position="45"/>
        <end position="67"/>
    </location>
</feature>
<dbReference type="SUPFAM" id="SSF81340">
    <property type="entry name" value="Clc chloride channel"/>
    <property type="match status" value="1"/>
</dbReference>
<accession>A0A1D7ZZC8</accession>
<evidence type="ECO:0000313" key="9">
    <source>
        <dbReference type="EMBL" id="AOR75238.1"/>
    </source>
</evidence>
<gene>
    <name evidence="9" type="ORF">LACFE_CDS1795</name>
</gene>
<feature type="transmembrane region" description="Helical" evidence="8">
    <location>
        <begin position="182"/>
        <end position="200"/>
    </location>
</feature>
<evidence type="ECO:0000256" key="4">
    <source>
        <dbReference type="ARBA" id="ARBA00022989"/>
    </source>
</evidence>
<keyword evidence="4 8" id="KW-1133">Transmembrane helix</keyword>
<evidence type="ECO:0000256" key="1">
    <source>
        <dbReference type="ARBA" id="ARBA00004141"/>
    </source>
</evidence>
<sequence length="258" mass="28339">MTFRFQIREWLTALAAAISADLMTVLVYGTRPCLWLPVNFNLPPVAYPWLILFGLVLGVLAWCYQYCLLNSRVWYRHCTNLPSKVQPLLPLLLVIPVGLLDVNLLGGSHMLIDHLIALPSHSAAFASLFDLLSIYFVVRFVGSKLSYGAPVPGGIFMPILVIGAILGALLATLLMHLHLLAAGNYINLVVIGMAAYFGAIEKAPFTAICLLTEMVGTMEQILPMLIVTFISYTVNDLLGGRPIYAALREEMFGLDQTS</sequence>
<evidence type="ECO:0000256" key="2">
    <source>
        <dbReference type="ARBA" id="ARBA00022448"/>
    </source>
</evidence>
<dbReference type="GO" id="GO:0005247">
    <property type="term" value="F:voltage-gated chloride channel activity"/>
    <property type="evidence" value="ECO:0007669"/>
    <property type="project" value="TreeGrafter"/>
</dbReference>
<dbReference type="Proteomes" id="UP000094714">
    <property type="component" value="Chromosome"/>
</dbReference>
<evidence type="ECO:0000256" key="6">
    <source>
        <dbReference type="ARBA" id="ARBA00023136"/>
    </source>
</evidence>
<keyword evidence="2" id="KW-0813">Transport</keyword>
<feature type="transmembrane region" description="Helical" evidence="8">
    <location>
        <begin position="124"/>
        <end position="142"/>
    </location>
</feature>
<name>A0A1D7ZZC8_LIMFE</name>
<feature type="transmembrane region" description="Helical" evidence="8">
    <location>
        <begin position="88"/>
        <end position="112"/>
    </location>
</feature>
<evidence type="ECO:0000256" key="5">
    <source>
        <dbReference type="ARBA" id="ARBA00023065"/>
    </source>
</evidence>
<evidence type="ECO:0000256" key="8">
    <source>
        <dbReference type="SAM" id="Phobius"/>
    </source>
</evidence>
<dbReference type="Gene3D" id="1.10.3080.10">
    <property type="entry name" value="Clc chloride channel"/>
    <property type="match status" value="1"/>
</dbReference>
<protein>
    <submittedName>
        <fullName evidence="9">CPA2 family monovalent cation:proton (H+) antiporter-2</fullName>
    </submittedName>
</protein>
<dbReference type="InterPro" id="IPR014743">
    <property type="entry name" value="Cl-channel_core"/>
</dbReference>
<keyword evidence="6 8" id="KW-0472">Membrane</keyword>
<dbReference type="InterPro" id="IPR001807">
    <property type="entry name" value="ClC"/>
</dbReference>
<dbReference type="EMBL" id="CP017151">
    <property type="protein sequence ID" value="AOR75238.1"/>
    <property type="molecule type" value="Genomic_DNA"/>
</dbReference>
<keyword evidence="5" id="KW-0406">Ion transport</keyword>
<dbReference type="AlphaFoldDB" id="A0A1D7ZZC8"/>
<evidence type="ECO:0000313" key="10">
    <source>
        <dbReference type="Proteomes" id="UP000094714"/>
    </source>
</evidence>
<keyword evidence="3 8" id="KW-0812">Transmembrane</keyword>